<name>A0A2W5SLI9_9CORY</name>
<evidence type="ECO:0000259" key="7">
    <source>
        <dbReference type="Pfam" id="PF00482"/>
    </source>
</evidence>
<gene>
    <name evidence="8" type="ORF">DI525_08160</name>
</gene>
<proteinExistence type="predicted"/>
<keyword evidence="3 6" id="KW-0812">Transmembrane</keyword>
<dbReference type="Proteomes" id="UP000249432">
    <property type="component" value="Unassembled WGS sequence"/>
</dbReference>
<comment type="subcellular location">
    <subcellularLocation>
        <location evidence="1">Cell membrane</location>
        <topology evidence="1">Multi-pass membrane protein</topology>
    </subcellularLocation>
</comment>
<feature type="transmembrane region" description="Helical" evidence="6">
    <location>
        <begin position="200"/>
        <end position="218"/>
    </location>
</feature>
<evidence type="ECO:0000256" key="2">
    <source>
        <dbReference type="ARBA" id="ARBA00022475"/>
    </source>
</evidence>
<keyword evidence="4 6" id="KW-1133">Transmembrane helix</keyword>
<feature type="domain" description="Type II secretion system protein GspF" evidence="7">
    <location>
        <begin position="57"/>
        <end position="183"/>
    </location>
</feature>
<evidence type="ECO:0000313" key="8">
    <source>
        <dbReference type="EMBL" id="PZR04039.1"/>
    </source>
</evidence>
<comment type="caution">
    <text evidence="8">The sequence shown here is derived from an EMBL/GenBank/DDBJ whole genome shotgun (WGS) entry which is preliminary data.</text>
</comment>
<accession>A0A2W5SLI9</accession>
<evidence type="ECO:0000256" key="6">
    <source>
        <dbReference type="SAM" id="Phobius"/>
    </source>
</evidence>
<evidence type="ECO:0000313" key="9">
    <source>
        <dbReference type="Proteomes" id="UP000249432"/>
    </source>
</evidence>
<dbReference type="AlphaFoldDB" id="A0A2W5SLI9"/>
<dbReference type="InterPro" id="IPR018076">
    <property type="entry name" value="T2SS_GspF_dom"/>
</dbReference>
<evidence type="ECO:0000256" key="3">
    <source>
        <dbReference type="ARBA" id="ARBA00022692"/>
    </source>
</evidence>
<dbReference type="PANTHER" id="PTHR35007:SF4">
    <property type="entry name" value="CONSERVED TRANSMEMBRANE PROTEIN-RELATED"/>
    <property type="match status" value="1"/>
</dbReference>
<reference evidence="8 9" key="1">
    <citation type="submission" date="2017-08" db="EMBL/GenBank/DDBJ databases">
        <title>Infants hospitalized years apart are colonized by the same room-sourced microbial strains.</title>
        <authorList>
            <person name="Brooks B."/>
            <person name="Olm M.R."/>
            <person name="Firek B.A."/>
            <person name="Baker R."/>
            <person name="Thomas B.C."/>
            <person name="Morowitz M.J."/>
            <person name="Banfield J.F."/>
        </authorList>
    </citation>
    <scope>NUCLEOTIDE SEQUENCE [LARGE SCALE GENOMIC DNA]</scope>
    <source>
        <strain evidence="8">S2_003_000_R1_3</strain>
    </source>
</reference>
<dbReference type="Pfam" id="PF00482">
    <property type="entry name" value="T2SSF"/>
    <property type="match status" value="1"/>
</dbReference>
<sequence>MAIVGARCARWCAMIPVGVPLSCVIAVVEGQRAHSDKQVRVNQRQVIAQWAQASSMIASELLAGASPLVAVRHVADEMDGADDVEGQVARELRTMVNHCAWLGAPCAPLSTWSCEPDQVGRQAIARAWLVSHRTSVPLAEVMQATAADLQAKLHHQERTEVSLAGPRASTRVLMFLPLVGVAMGQSMGAGSIQFLLTTQLGGLLLLVGVVLEVVGLEWSRALMAKAVAV</sequence>
<keyword evidence="5 6" id="KW-0472">Membrane</keyword>
<evidence type="ECO:0000256" key="4">
    <source>
        <dbReference type="ARBA" id="ARBA00022989"/>
    </source>
</evidence>
<dbReference type="RefSeq" id="WP_303975285.1">
    <property type="nucleotide sequence ID" value="NZ_CAKZHK010000010.1"/>
</dbReference>
<evidence type="ECO:0000256" key="5">
    <source>
        <dbReference type="ARBA" id="ARBA00023136"/>
    </source>
</evidence>
<dbReference type="PANTHER" id="PTHR35007">
    <property type="entry name" value="INTEGRAL MEMBRANE PROTEIN-RELATED"/>
    <property type="match status" value="1"/>
</dbReference>
<keyword evidence="2" id="KW-1003">Cell membrane</keyword>
<organism evidence="8 9">
    <name type="scientific">Corynebacterium kroppenstedtii</name>
    <dbReference type="NCBI Taxonomy" id="161879"/>
    <lineage>
        <taxon>Bacteria</taxon>
        <taxon>Bacillati</taxon>
        <taxon>Actinomycetota</taxon>
        <taxon>Actinomycetes</taxon>
        <taxon>Mycobacteriales</taxon>
        <taxon>Corynebacteriaceae</taxon>
        <taxon>Corynebacterium</taxon>
    </lineage>
</organism>
<dbReference type="GO" id="GO:0005886">
    <property type="term" value="C:plasma membrane"/>
    <property type="evidence" value="ECO:0007669"/>
    <property type="project" value="UniProtKB-SubCell"/>
</dbReference>
<protein>
    <recommendedName>
        <fullName evidence="7">Type II secretion system protein GspF domain-containing protein</fullName>
    </recommendedName>
</protein>
<dbReference type="EMBL" id="QFRA01000023">
    <property type="protein sequence ID" value="PZR04039.1"/>
    <property type="molecule type" value="Genomic_DNA"/>
</dbReference>
<feature type="transmembrane region" description="Helical" evidence="6">
    <location>
        <begin position="172"/>
        <end position="194"/>
    </location>
</feature>
<evidence type="ECO:0000256" key="1">
    <source>
        <dbReference type="ARBA" id="ARBA00004651"/>
    </source>
</evidence>